<reference evidence="6" key="1">
    <citation type="submission" date="2016-08" db="EMBL/GenBank/DDBJ databases">
        <authorList>
            <person name="Varghese N."/>
            <person name="Submissions Spin"/>
        </authorList>
    </citation>
    <scope>NUCLEOTIDE SEQUENCE [LARGE SCALE GENOMIC DNA]</scope>
    <source>
        <strain evidence="6">CCBAU 57015</strain>
    </source>
</reference>
<dbReference type="Gene3D" id="3.30.450.80">
    <property type="entry name" value="Transcription factor LuxR-like, autoinducer-binding domain"/>
    <property type="match status" value="1"/>
</dbReference>
<keyword evidence="1" id="KW-0805">Transcription regulation</keyword>
<dbReference type="PROSITE" id="PS50043">
    <property type="entry name" value="HTH_LUXR_2"/>
    <property type="match status" value="1"/>
</dbReference>
<dbReference type="PANTHER" id="PTHR44688:SF16">
    <property type="entry name" value="DNA-BINDING TRANSCRIPTIONAL ACTIVATOR DEVR_DOSR"/>
    <property type="match status" value="1"/>
</dbReference>
<dbReference type="Pfam" id="PF00196">
    <property type="entry name" value="GerE"/>
    <property type="match status" value="1"/>
</dbReference>
<dbReference type="Gene3D" id="1.10.10.10">
    <property type="entry name" value="Winged helix-like DNA-binding domain superfamily/Winged helix DNA-binding domain"/>
    <property type="match status" value="1"/>
</dbReference>
<dbReference type="InterPro" id="IPR005143">
    <property type="entry name" value="TF_LuxR_autoind-bd_dom"/>
</dbReference>
<proteinExistence type="predicted"/>
<dbReference type="InterPro" id="IPR000792">
    <property type="entry name" value="Tscrpt_reg_LuxR_C"/>
</dbReference>
<dbReference type="InterPro" id="IPR036693">
    <property type="entry name" value="TF_LuxR_autoind-bd_dom_sf"/>
</dbReference>
<dbReference type="AlphaFoldDB" id="A0A1C3WG67"/>
<keyword evidence="6" id="KW-1185">Reference proteome</keyword>
<keyword evidence="3" id="KW-0804">Transcription</keyword>
<gene>
    <name evidence="5" type="ORF">GA0061100_11842</name>
</gene>
<evidence type="ECO:0000259" key="4">
    <source>
        <dbReference type="PROSITE" id="PS50043"/>
    </source>
</evidence>
<sequence length="269" mass="30255">MPCMTSRFSIALEIVEGICSPEMTNAAFRDLRQLYNVEALYYQALDIDGVDHQDLPIYGAGVPGWFERYWERRIHETDPVAKSGRTSSLPFDWDTMDLQSPDTRKYLSAFECPDCVLRGMTIPIHDANGNVAALSFTSYLDNEAGWRAFRRELKPELALLGMYLHQKVKSQIAPYSKIALSKQEGLCLQMFADGHRPARIGDAIGISVHTVRMHLRRAQNRLGARSKAEAVAKGVSLGFIRSQLTAAWCFLAIRASGFLTEFEEGLLYL</sequence>
<dbReference type="SUPFAM" id="SSF46894">
    <property type="entry name" value="C-terminal effector domain of the bipartite response regulators"/>
    <property type="match status" value="1"/>
</dbReference>
<dbReference type="Pfam" id="PF03472">
    <property type="entry name" value="Autoind_bind"/>
    <property type="match status" value="1"/>
</dbReference>
<accession>A0A1C3WG67</accession>
<name>A0A1C3WG67_9HYPH</name>
<evidence type="ECO:0000256" key="1">
    <source>
        <dbReference type="ARBA" id="ARBA00023015"/>
    </source>
</evidence>
<evidence type="ECO:0000313" key="6">
    <source>
        <dbReference type="Proteomes" id="UP000186228"/>
    </source>
</evidence>
<evidence type="ECO:0000256" key="3">
    <source>
        <dbReference type="ARBA" id="ARBA00023163"/>
    </source>
</evidence>
<dbReference type="CDD" id="cd06170">
    <property type="entry name" value="LuxR_C_like"/>
    <property type="match status" value="1"/>
</dbReference>
<dbReference type="STRING" id="52131.GA0061100_11842"/>
<dbReference type="GO" id="GO:0006355">
    <property type="term" value="P:regulation of DNA-templated transcription"/>
    <property type="evidence" value="ECO:0007669"/>
    <property type="project" value="InterPro"/>
</dbReference>
<dbReference type="OrthoDB" id="9803630at2"/>
<feature type="domain" description="HTH luxR-type" evidence="4">
    <location>
        <begin position="173"/>
        <end position="238"/>
    </location>
</feature>
<dbReference type="GO" id="GO:0003677">
    <property type="term" value="F:DNA binding"/>
    <property type="evidence" value="ECO:0007669"/>
    <property type="project" value="UniProtKB-KW"/>
</dbReference>
<evidence type="ECO:0000313" key="5">
    <source>
        <dbReference type="EMBL" id="SCB39009.1"/>
    </source>
</evidence>
<dbReference type="EMBL" id="FMAC01000018">
    <property type="protein sequence ID" value="SCB39009.1"/>
    <property type="molecule type" value="Genomic_DNA"/>
</dbReference>
<protein>
    <submittedName>
        <fullName evidence="5">DNA-binding transcriptional regulator, CsgD family</fullName>
    </submittedName>
</protein>
<dbReference type="RefSeq" id="WP_075856853.1">
    <property type="nucleotide sequence ID" value="NZ_FMAC01000018.1"/>
</dbReference>
<dbReference type="SUPFAM" id="SSF75516">
    <property type="entry name" value="Pheromone-binding domain of LuxR-like quorum-sensing transcription factors"/>
    <property type="match status" value="1"/>
</dbReference>
<keyword evidence="2 5" id="KW-0238">DNA-binding</keyword>
<dbReference type="InterPro" id="IPR016032">
    <property type="entry name" value="Sig_transdc_resp-reg_C-effctor"/>
</dbReference>
<organism evidence="5 6">
    <name type="scientific">Rhizobium hainanense</name>
    <dbReference type="NCBI Taxonomy" id="52131"/>
    <lineage>
        <taxon>Bacteria</taxon>
        <taxon>Pseudomonadati</taxon>
        <taxon>Pseudomonadota</taxon>
        <taxon>Alphaproteobacteria</taxon>
        <taxon>Hyphomicrobiales</taxon>
        <taxon>Rhizobiaceae</taxon>
        <taxon>Rhizobium/Agrobacterium group</taxon>
        <taxon>Rhizobium</taxon>
    </lineage>
</organism>
<dbReference type="Proteomes" id="UP000186228">
    <property type="component" value="Unassembled WGS sequence"/>
</dbReference>
<dbReference type="InterPro" id="IPR036388">
    <property type="entry name" value="WH-like_DNA-bd_sf"/>
</dbReference>
<dbReference type="PANTHER" id="PTHR44688">
    <property type="entry name" value="DNA-BINDING TRANSCRIPTIONAL ACTIVATOR DEVR_DOSR"/>
    <property type="match status" value="1"/>
</dbReference>
<dbReference type="SMART" id="SM00421">
    <property type="entry name" value="HTH_LUXR"/>
    <property type="match status" value="1"/>
</dbReference>
<evidence type="ECO:0000256" key="2">
    <source>
        <dbReference type="ARBA" id="ARBA00023125"/>
    </source>
</evidence>